<feature type="compositionally biased region" description="Polar residues" evidence="1">
    <location>
        <begin position="17"/>
        <end position="26"/>
    </location>
</feature>
<reference evidence="2 3" key="1">
    <citation type="submission" date="2015-09" db="EMBL/GenBank/DDBJ databases">
        <title>Trachymyrmex zeteki WGS genome.</title>
        <authorList>
            <person name="Nygaard S."/>
            <person name="Hu H."/>
            <person name="Boomsma J."/>
            <person name="Zhang G."/>
        </authorList>
    </citation>
    <scope>NUCLEOTIDE SEQUENCE [LARGE SCALE GENOMIC DNA]</scope>
    <source>
        <strain evidence="2">Tzet28-1</strain>
        <tissue evidence="2">Whole body</tissue>
    </source>
</reference>
<dbReference type="EMBL" id="KQ983001">
    <property type="protein sequence ID" value="KYQ48421.1"/>
    <property type="molecule type" value="Genomic_DNA"/>
</dbReference>
<evidence type="ECO:0000313" key="3">
    <source>
        <dbReference type="Proteomes" id="UP000075809"/>
    </source>
</evidence>
<protein>
    <submittedName>
        <fullName evidence="2">Uncharacterized protein</fullName>
    </submittedName>
</protein>
<name>A0A151WKW3_9HYME</name>
<proteinExistence type="predicted"/>
<evidence type="ECO:0000256" key="1">
    <source>
        <dbReference type="SAM" id="MobiDB-lite"/>
    </source>
</evidence>
<accession>A0A151WKW3</accession>
<dbReference type="AlphaFoldDB" id="A0A151WKW3"/>
<feature type="compositionally biased region" description="Basic and acidic residues" evidence="1">
    <location>
        <begin position="1"/>
        <end position="10"/>
    </location>
</feature>
<organism evidence="2 3">
    <name type="scientific">Mycetomoellerius zeteki</name>
    <dbReference type="NCBI Taxonomy" id="64791"/>
    <lineage>
        <taxon>Eukaryota</taxon>
        <taxon>Metazoa</taxon>
        <taxon>Ecdysozoa</taxon>
        <taxon>Arthropoda</taxon>
        <taxon>Hexapoda</taxon>
        <taxon>Insecta</taxon>
        <taxon>Pterygota</taxon>
        <taxon>Neoptera</taxon>
        <taxon>Endopterygota</taxon>
        <taxon>Hymenoptera</taxon>
        <taxon>Apocrita</taxon>
        <taxon>Aculeata</taxon>
        <taxon>Formicoidea</taxon>
        <taxon>Formicidae</taxon>
        <taxon>Myrmicinae</taxon>
        <taxon>Mycetomoellerius</taxon>
    </lineage>
</organism>
<dbReference type="Proteomes" id="UP000075809">
    <property type="component" value="Unassembled WGS sequence"/>
</dbReference>
<keyword evidence="3" id="KW-1185">Reference proteome</keyword>
<evidence type="ECO:0000313" key="2">
    <source>
        <dbReference type="EMBL" id="KYQ48421.1"/>
    </source>
</evidence>
<gene>
    <name evidence="2" type="ORF">ALC60_12477</name>
</gene>
<sequence>VMITGRDHLLKTGGGTRSDSIGNKSRTGAKDVGHLMKLATSNPALSEPFHDTHDYVAVAANPARDWTSFSGITEPGCRSGAIKAGKIQSTLRRPIRG</sequence>
<feature type="non-terminal residue" evidence="2">
    <location>
        <position position="1"/>
    </location>
</feature>
<feature type="region of interest" description="Disordered" evidence="1">
    <location>
        <begin position="1"/>
        <end position="28"/>
    </location>
</feature>